<accession>A0ABV4AZY6</accession>
<feature type="region of interest" description="Disordered" evidence="12">
    <location>
        <begin position="401"/>
        <end position="422"/>
    </location>
</feature>
<evidence type="ECO:0000256" key="8">
    <source>
        <dbReference type="ARBA" id="ARBA00022840"/>
    </source>
</evidence>
<dbReference type="InterPro" id="IPR008921">
    <property type="entry name" value="DNA_pol3_clamp-load_cplx_C"/>
</dbReference>
<evidence type="ECO:0000313" key="14">
    <source>
        <dbReference type="EMBL" id="MEY2250228.1"/>
    </source>
</evidence>
<keyword evidence="8 11" id="KW-0067">ATP-binding</keyword>
<sequence length="753" mass="79241">MSYLVLARKYRPRNFSEMVGQEHVVQALSNALVQQRLHHAYLFTGTRGVGKTTVSRILAKSLNCTGVDGHGGITAAPCGVCPACTEIDSGRFPDYTELDAASNRGVDEVQGLLEQAVYKPVQGRFKVFMIDEVHMLTNTAFNAMLKTLEEPPEYLKFVLATTDPQKVPVTVLSRCLQFNLRPMAPETIQEHLGRVLVQEQISSEPPALRLLARSARGSMRDALSLTDQAIAFGGGQLQEASVRQMLGAVDSSHVFRLIDALTRGDGAEVVDTVNQLRHQGLSAASTLEDMAVQLQRMAVLQAVPDKAQAAASEDDGEQQELLRLAQQMPADETQLLYSIALHGRGELGLAPDEYAALTMALLRLLAFKPAGSAEKKTLNSAVAAPKTAAAQAAVASVAPPVAAQVPPSPSPSPSPAAASQPPQLASALAAPIAAPAPAPLAVAQPVAAPAAPVTTAAPAPAVVANSMAQPASGGAAGADHIAAPIVEAVKLPVRSAEDLIPARAAAPAPAAIDPPTPAQTEKELVEEEQPQAHDDDGLPDAGSDADDETAAPYFDEVPIDAYADDEPPALPGRSDAVVAVQTTVVVAEERASLIALPVQTPQASELDRPAASFGENLGRVPPEFEDTEEGRFWNETVTGLVQAEAITAVARQLALRSQLIQREAEVWSLRVDLESLAQPGTIERLRTALVAAGLVGKIQVSVGPVTDCPARRKAHAVQARQRAAEATVRNDPYVQSLIQQFGAKIVPGSIQPL</sequence>
<comment type="catalytic activity">
    <reaction evidence="10 11">
        <text>DNA(n) + a 2'-deoxyribonucleoside 5'-triphosphate = DNA(n+1) + diphosphate</text>
        <dbReference type="Rhea" id="RHEA:22508"/>
        <dbReference type="Rhea" id="RHEA-COMP:17339"/>
        <dbReference type="Rhea" id="RHEA-COMP:17340"/>
        <dbReference type="ChEBI" id="CHEBI:33019"/>
        <dbReference type="ChEBI" id="CHEBI:61560"/>
        <dbReference type="ChEBI" id="CHEBI:173112"/>
        <dbReference type="EC" id="2.7.7.7"/>
    </reaction>
</comment>
<dbReference type="InterPro" id="IPR045085">
    <property type="entry name" value="HLD_clamp_pol_III_gamma_tau"/>
</dbReference>
<dbReference type="CDD" id="cd18137">
    <property type="entry name" value="HLD_clamp_pol_III_gamma_tau"/>
    <property type="match status" value="1"/>
</dbReference>
<organism evidence="14 15">
    <name type="scientific">Comamonas sediminis</name>
    <dbReference type="NCBI Taxonomy" id="1783360"/>
    <lineage>
        <taxon>Bacteria</taxon>
        <taxon>Pseudomonadati</taxon>
        <taxon>Pseudomonadota</taxon>
        <taxon>Betaproteobacteria</taxon>
        <taxon>Burkholderiales</taxon>
        <taxon>Comamonadaceae</taxon>
        <taxon>Comamonas</taxon>
    </lineage>
</organism>
<evidence type="ECO:0000256" key="2">
    <source>
        <dbReference type="ARBA" id="ARBA00022679"/>
    </source>
</evidence>
<dbReference type="Pfam" id="PF22608">
    <property type="entry name" value="DNAX_ATPase_lid"/>
    <property type="match status" value="1"/>
</dbReference>
<evidence type="ECO:0000259" key="13">
    <source>
        <dbReference type="SMART" id="SM00382"/>
    </source>
</evidence>
<dbReference type="SMART" id="SM00382">
    <property type="entry name" value="AAA"/>
    <property type="match status" value="1"/>
</dbReference>
<keyword evidence="6 11" id="KW-0547">Nucleotide-binding</keyword>
<dbReference type="EC" id="2.7.7.7" evidence="11"/>
<dbReference type="NCBIfam" id="TIGR02397">
    <property type="entry name" value="dnaX_nterm"/>
    <property type="match status" value="1"/>
</dbReference>
<dbReference type="RefSeq" id="WP_369459126.1">
    <property type="nucleotide sequence ID" value="NZ_JBGBDC010000002.1"/>
</dbReference>
<dbReference type="NCBIfam" id="NF005942">
    <property type="entry name" value="PRK07994.1"/>
    <property type="match status" value="1"/>
</dbReference>
<proteinExistence type="inferred from homology"/>
<dbReference type="Pfam" id="PF12170">
    <property type="entry name" value="DNA_pol3_tau_5"/>
    <property type="match status" value="1"/>
</dbReference>
<reference evidence="14 15" key="1">
    <citation type="journal article" date="2016" name="Int. J. Syst. Evol. Microbiol.">
        <title>Description of Comamonas sediminis sp. nov., isolated from lagoon sediments.</title>
        <authorList>
            <person name="Subhash Y."/>
            <person name="Bang J.J."/>
            <person name="You T.H."/>
            <person name="Lee S.S."/>
        </authorList>
    </citation>
    <scope>NUCLEOTIDE SEQUENCE [LARGE SCALE GENOMIC DNA]</scope>
    <source>
        <strain evidence="14 15">JCM 31169</strain>
    </source>
</reference>
<dbReference type="InterPro" id="IPR003593">
    <property type="entry name" value="AAA+_ATPase"/>
</dbReference>
<name>A0ABV4AZY6_9BURK</name>
<evidence type="ECO:0000256" key="12">
    <source>
        <dbReference type="SAM" id="MobiDB-lite"/>
    </source>
</evidence>
<gene>
    <name evidence="11 14" type="primary">dnaX</name>
    <name evidence="14" type="ORF">AB7A72_04380</name>
</gene>
<evidence type="ECO:0000256" key="9">
    <source>
        <dbReference type="ARBA" id="ARBA00022932"/>
    </source>
</evidence>
<protein>
    <recommendedName>
        <fullName evidence="11">DNA polymerase III subunit gamma/tau</fullName>
        <ecNumber evidence="11">2.7.7.7</ecNumber>
    </recommendedName>
</protein>
<evidence type="ECO:0000256" key="4">
    <source>
        <dbReference type="ARBA" id="ARBA00022705"/>
    </source>
</evidence>
<feature type="region of interest" description="Disordered" evidence="12">
    <location>
        <begin position="505"/>
        <end position="549"/>
    </location>
</feature>
<dbReference type="PANTHER" id="PTHR11669">
    <property type="entry name" value="REPLICATION FACTOR C / DNA POLYMERASE III GAMMA-TAU SUBUNIT"/>
    <property type="match status" value="1"/>
</dbReference>
<keyword evidence="9 11" id="KW-0239">DNA-directed DNA polymerase</keyword>
<dbReference type="Gene3D" id="3.40.50.300">
    <property type="entry name" value="P-loop containing nucleotide triphosphate hydrolases"/>
    <property type="match status" value="1"/>
</dbReference>
<keyword evidence="7" id="KW-0862">Zinc</keyword>
<evidence type="ECO:0000256" key="3">
    <source>
        <dbReference type="ARBA" id="ARBA00022695"/>
    </source>
</evidence>
<dbReference type="Gene3D" id="1.10.8.60">
    <property type="match status" value="1"/>
</dbReference>
<dbReference type="InterPro" id="IPR021029">
    <property type="entry name" value="DNA_pol_III_tau_dom-5"/>
</dbReference>
<evidence type="ECO:0000256" key="11">
    <source>
        <dbReference type="RuleBase" id="RU364063"/>
    </source>
</evidence>
<dbReference type="SUPFAM" id="SSF48019">
    <property type="entry name" value="post-AAA+ oligomerization domain-like"/>
    <property type="match status" value="1"/>
</dbReference>
<dbReference type="EMBL" id="JBGBDC010000002">
    <property type="protein sequence ID" value="MEY2250228.1"/>
    <property type="molecule type" value="Genomic_DNA"/>
</dbReference>
<evidence type="ECO:0000256" key="6">
    <source>
        <dbReference type="ARBA" id="ARBA00022741"/>
    </source>
</evidence>
<feature type="domain" description="AAA+ ATPase" evidence="13">
    <location>
        <begin position="37"/>
        <end position="196"/>
    </location>
</feature>
<dbReference type="Pfam" id="PF12169">
    <property type="entry name" value="DNA_pol3_gamma3"/>
    <property type="match status" value="1"/>
</dbReference>
<dbReference type="Gene3D" id="1.20.272.10">
    <property type="match status" value="1"/>
</dbReference>
<evidence type="ECO:0000256" key="10">
    <source>
        <dbReference type="ARBA" id="ARBA00049244"/>
    </source>
</evidence>
<dbReference type="InterPro" id="IPR050238">
    <property type="entry name" value="DNA_Rep/Repair_Clamp_Loader"/>
</dbReference>
<evidence type="ECO:0000256" key="1">
    <source>
        <dbReference type="ARBA" id="ARBA00006360"/>
    </source>
</evidence>
<dbReference type="PANTHER" id="PTHR11669:SF0">
    <property type="entry name" value="PROTEIN STICHEL-LIKE 2"/>
    <property type="match status" value="1"/>
</dbReference>
<dbReference type="GO" id="GO:0003887">
    <property type="term" value="F:DNA-directed DNA polymerase activity"/>
    <property type="evidence" value="ECO:0007669"/>
    <property type="project" value="UniProtKB-EC"/>
</dbReference>
<dbReference type="InterPro" id="IPR027417">
    <property type="entry name" value="P-loop_NTPase"/>
</dbReference>
<comment type="subunit">
    <text evidence="11">DNA polymerase III contains a core (composed of alpha, epsilon and theta chains) that associates with a tau subunit. This core dimerizes to form the POLIII' complex. PolIII' associates with the gamma complex (composed of gamma, delta, delta', psi and chi chains) and with the beta chain to form the complete DNA polymerase III complex.</text>
</comment>
<dbReference type="InterPro" id="IPR012763">
    <property type="entry name" value="DNA_pol_III_sug/sutau_N"/>
</dbReference>
<comment type="function">
    <text evidence="11">DNA polymerase III is a complex, multichain enzyme responsible for most of the replicative synthesis in bacteria. This DNA polymerase also exhibits 3' to 5' exonuclease activity.</text>
</comment>
<keyword evidence="3 11" id="KW-0548">Nucleotidyltransferase</keyword>
<dbReference type="Proteomes" id="UP001562178">
    <property type="component" value="Unassembled WGS sequence"/>
</dbReference>
<dbReference type="Gene3D" id="3.30.300.150">
    <property type="entry name" value="DNA polymerase III, tau subunit, domain V"/>
    <property type="match status" value="1"/>
</dbReference>
<keyword evidence="15" id="KW-1185">Reference proteome</keyword>
<dbReference type="Pfam" id="PF13177">
    <property type="entry name" value="DNA_pol3_delta2"/>
    <property type="match status" value="1"/>
</dbReference>
<evidence type="ECO:0000313" key="15">
    <source>
        <dbReference type="Proteomes" id="UP001562178"/>
    </source>
</evidence>
<evidence type="ECO:0000256" key="7">
    <source>
        <dbReference type="ARBA" id="ARBA00022833"/>
    </source>
</evidence>
<evidence type="ECO:0000256" key="5">
    <source>
        <dbReference type="ARBA" id="ARBA00022723"/>
    </source>
</evidence>
<comment type="caution">
    <text evidence="14">The sequence shown here is derived from an EMBL/GenBank/DDBJ whole genome shotgun (WGS) entry which is preliminary data.</text>
</comment>
<keyword evidence="5" id="KW-0479">Metal-binding</keyword>
<keyword evidence="2 11" id="KW-0808">Transferase</keyword>
<dbReference type="InterPro" id="IPR038249">
    <property type="entry name" value="PolIII_tau_V_sf"/>
</dbReference>
<dbReference type="InterPro" id="IPR022754">
    <property type="entry name" value="DNA_pol_III_gamma-3"/>
</dbReference>
<keyword evidence="4 11" id="KW-0235">DNA replication</keyword>
<dbReference type="CDD" id="cd00009">
    <property type="entry name" value="AAA"/>
    <property type="match status" value="1"/>
</dbReference>
<comment type="similarity">
    <text evidence="1 11">Belongs to the DnaX/STICHEL family.</text>
</comment>
<dbReference type="SUPFAM" id="SSF52540">
    <property type="entry name" value="P-loop containing nucleoside triphosphate hydrolases"/>
    <property type="match status" value="1"/>
</dbReference>